<gene>
    <name evidence="3" type="ORF">NP590_09655</name>
</gene>
<protein>
    <submittedName>
        <fullName evidence="3">HupE/UreJ family protein</fullName>
    </submittedName>
</protein>
<evidence type="ECO:0000313" key="4">
    <source>
        <dbReference type="Proteomes" id="UP001524499"/>
    </source>
</evidence>
<feature type="transmembrane region" description="Helical" evidence="2">
    <location>
        <begin position="104"/>
        <end position="121"/>
    </location>
</feature>
<dbReference type="EMBL" id="JANIBJ010000015">
    <property type="protein sequence ID" value="MCQ8104366.1"/>
    <property type="molecule type" value="Genomic_DNA"/>
</dbReference>
<organism evidence="3 4">
    <name type="scientific">Methylomonas subterranea</name>
    <dbReference type="NCBI Taxonomy" id="2952225"/>
    <lineage>
        <taxon>Bacteria</taxon>
        <taxon>Pseudomonadati</taxon>
        <taxon>Pseudomonadota</taxon>
        <taxon>Gammaproteobacteria</taxon>
        <taxon>Methylococcales</taxon>
        <taxon>Methylococcaceae</taxon>
        <taxon>Methylomonas</taxon>
    </lineage>
</organism>
<feature type="transmembrane region" description="Helical" evidence="2">
    <location>
        <begin position="128"/>
        <end position="145"/>
    </location>
</feature>
<keyword evidence="4" id="KW-1185">Reference proteome</keyword>
<feature type="region of interest" description="Disordered" evidence="1">
    <location>
        <begin position="404"/>
        <end position="430"/>
    </location>
</feature>
<evidence type="ECO:0000313" key="3">
    <source>
        <dbReference type="EMBL" id="MCQ8104366.1"/>
    </source>
</evidence>
<feature type="transmembrane region" description="Helical" evidence="2">
    <location>
        <begin position="157"/>
        <end position="177"/>
    </location>
</feature>
<reference evidence="3 4" key="1">
    <citation type="submission" date="2022-07" db="EMBL/GenBank/DDBJ databases">
        <title>Methylomonas rivi sp. nov., Methylomonas rosea sp. nov., Methylomonas aureus sp. nov. and Methylomonas subterranea sp. nov., four novel methanotrophs isolated from a freshwater creek and the deep terrestrial subsurface.</title>
        <authorList>
            <person name="Abin C."/>
            <person name="Sankaranarayanan K."/>
            <person name="Garner C."/>
            <person name="Sindelar R."/>
            <person name="Kotary K."/>
            <person name="Garner R."/>
            <person name="Barclay S."/>
            <person name="Lawson P."/>
            <person name="Krumholz L."/>
        </authorList>
    </citation>
    <scope>NUCLEOTIDE SEQUENCE [LARGE SCALE GENOMIC DNA]</scope>
    <source>
        <strain evidence="3 4">SURF-2</strain>
    </source>
</reference>
<feature type="transmembrane region" description="Helical" evidence="2">
    <location>
        <begin position="182"/>
        <end position="202"/>
    </location>
</feature>
<dbReference type="RefSeq" id="WP_256602169.1">
    <property type="nucleotide sequence ID" value="NZ_JANIBJ010000015.1"/>
</dbReference>
<evidence type="ECO:0000256" key="1">
    <source>
        <dbReference type="SAM" id="MobiDB-lite"/>
    </source>
</evidence>
<feature type="transmembrane region" description="Helical" evidence="2">
    <location>
        <begin position="54"/>
        <end position="71"/>
    </location>
</feature>
<keyword evidence="2" id="KW-0812">Transmembrane</keyword>
<comment type="caution">
    <text evidence="3">The sequence shown here is derived from an EMBL/GenBank/DDBJ whole genome shotgun (WGS) entry which is preliminary data.</text>
</comment>
<sequence length="430" mass="45778">MQAKHTGISPDSGFGPSRLLLSFCIQPLLLLAFLSKQFFNFDFIGLSHGFSHPLMGWDHLLTMLAVGIWAAQLRGKAIWVLPLAFVGVMSLGGLAGAAGWSIPSLEGIILLSCAVFSLLIAHKVRFSAKINVLIVAFFAFFHGFAHGQEISTSASLMSYTAGFVLSTLLLHGAGILVAKLAVFSLTCLLTVCFSSAAIAQAVDGEETRDAAQVGLVKVYNALPAESRSDPAGGILGFIETTAGRFVSPEFAQVAPLKQTAKSQMFAGAAVWAMEKPASVCFRRDAAISRHDCNPPLSLGFKRHFPDINQTPGKRSLSNGVGLTSPPLAIMHLSHEIFPLGHFPHSRIEEPVLPALPVSIKVHSHCKSGRLNLTHEPTPGSRLAGSAIPGSMVFFMFLLRPEKPSKNRGSTVAGLAGKRPDTGGRCFESSA</sequence>
<evidence type="ECO:0000256" key="2">
    <source>
        <dbReference type="SAM" id="Phobius"/>
    </source>
</evidence>
<dbReference type="Proteomes" id="UP001524499">
    <property type="component" value="Unassembled WGS sequence"/>
</dbReference>
<dbReference type="Pfam" id="PF04955">
    <property type="entry name" value="HupE_UreJ"/>
    <property type="match status" value="1"/>
</dbReference>
<dbReference type="InterPro" id="IPR007038">
    <property type="entry name" value="HupE_UreJ"/>
</dbReference>
<accession>A0ABT1TFX6</accession>
<feature type="transmembrane region" description="Helical" evidence="2">
    <location>
        <begin position="78"/>
        <end position="98"/>
    </location>
</feature>
<name>A0ABT1TFX6_9GAMM</name>
<keyword evidence="2" id="KW-0472">Membrane</keyword>
<feature type="transmembrane region" description="Helical" evidence="2">
    <location>
        <begin position="20"/>
        <end position="39"/>
    </location>
</feature>
<keyword evidence="2" id="KW-1133">Transmembrane helix</keyword>
<proteinExistence type="predicted"/>